<dbReference type="CDD" id="cd23134">
    <property type="entry name" value="RING-HC_ITT1-like"/>
    <property type="match status" value="1"/>
</dbReference>
<dbReference type="PROSITE" id="PS50908">
    <property type="entry name" value="RWD"/>
    <property type="match status" value="1"/>
</dbReference>
<accession>A0A0C9XL72</accession>
<organism evidence="20 21">
    <name type="scientific">Laccaria amethystina LaAM-08-1</name>
    <dbReference type="NCBI Taxonomy" id="1095629"/>
    <lineage>
        <taxon>Eukaryota</taxon>
        <taxon>Fungi</taxon>
        <taxon>Dikarya</taxon>
        <taxon>Basidiomycota</taxon>
        <taxon>Agaricomycotina</taxon>
        <taxon>Agaricomycetes</taxon>
        <taxon>Agaricomycetidae</taxon>
        <taxon>Agaricales</taxon>
        <taxon>Agaricineae</taxon>
        <taxon>Hydnangiaceae</taxon>
        <taxon>Laccaria</taxon>
    </lineage>
</organism>
<feature type="domain" description="RING-type" evidence="19">
    <location>
        <begin position="193"/>
        <end position="448"/>
    </location>
</feature>
<keyword evidence="6" id="KW-0812">Transmembrane</keyword>
<protein>
    <recommendedName>
        <fullName evidence="4">RBR-type E3 ubiquitin transferase</fullName>
        <ecNumber evidence="4">2.3.2.31</ecNumber>
    </recommendedName>
</protein>
<dbReference type="InterPro" id="IPR013083">
    <property type="entry name" value="Znf_RING/FYVE/PHD"/>
</dbReference>
<dbReference type="InterPro" id="IPR002867">
    <property type="entry name" value="IBR_dom"/>
</dbReference>
<dbReference type="InterPro" id="IPR017907">
    <property type="entry name" value="Znf_RING_CS"/>
</dbReference>
<evidence type="ECO:0000259" key="17">
    <source>
        <dbReference type="PROSITE" id="PS50089"/>
    </source>
</evidence>
<dbReference type="InterPro" id="IPR044066">
    <property type="entry name" value="TRIAD_supradom"/>
</dbReference>
<dbReference type="InterPro" id="IPR001841">
    <property type="entry name" value="Znf_RING"/>
</dbReference>
<evidence type="ECO:0000256" key="1">
    <source>
        <dbReference type="ARBA" id="ARBA00001798"/>
    </source>
</evidence>
<dbReference type="InterPro" id="IPR047548">
    <property type="entry name" value="Rcat_RBR_RNF14"/>
</dbReference>
<dbReference type="OrthoDB" id="1431934at2759"/>
<keyword evidence="5" id="KW-0808">Transferase</keyword>
<keyword evidence="21" id="KW-1185">Reference proteome</keyword>
<dbReference type="Gene3D" id="3.30.40.10">
    <property type="entry name" value="Zinc/RING finger domain, C3HC4 (zinc finger)"/>
    <property type="match status" value="1"/>
</dbReference>
<feature type="domain" description="RING-type" evidence="17">
    <location>
        <begin position="197"/>
        <end position="242"/>
    </location>
</feature>
<feature type="compositionally biased region" description="Polar residues" evidence="16">
    <location>
        <begin position="58"/>
        <end position="70"/>
    </location>
</feature>
<dbReference type="GO" id="GO:0031090">
    <property type="term" value="C:organelle membrane"/>
    <property type="evidence" value="ECO:0007669"/>
    <property type="project" value="UniProtKB-ARBA"/>
</dbReference>
<name>A0A0C9XL72_9AGAR</name>
<dbReference type="InterPro" id="IPR018957">
    <property type="entry name" value="Znf_C3HC4_RING-type"/>
</dbReference>
<dbReference type="PROSITE" id="PS00518">
    <property type="entry name" value="ZF_RING_1"/>
    <property type="match status" value="1"/>
</dbReference>
<dbReference type="InterPro" id="IPR031127">
    <property type="entry name" value="E3_UB_ligase_RBR"/>
</dbReference>
<dbReference type="EC" id="2.3.2.31" evidence="4"/>
<dbReference type="CDD" id="cd23820">
    <property type="entry name" value="RWD_RNF14"/>
    <property type="match status" value="1"/>
</dbReference>
<dbReference type="GO" id="GO:0016567">
    <property type="term" value="P:protein ubiquitination"/>
    <property type="evidence" value="ECO:0007669"/>
    <property type="project" value="InterPro"/>
</dbReference>
<evidence type="ECO:0000256" key="6">
    <source>
        <dbReference type="ARBA" id="ARBA00022692"/>
    </source>
</evidence>
<evidence type="ECO:0000256" key="4">
    <source>
        <dbReference type="ARBA" id="ARBA00012251"/>
    </source>
</evidence>
<keyword evidence="8" id="KW-0677">Repeat</keyword>
<proteinExistence type="inferred from homology"/>
<dbReference type="GO" id="GO:0005737">
    <property type="term" value="C:cytoplasm"/>
    <property type="evidence" value="ECO:0007669"/>
    <property type="project" value="UniProtKB-ARBA"/>
</dbReference>
<dbReference type="Gene3D" id="1.20.120.1750">
    <property type="match status" value="1"/>
</dbReference>
<feature type="region of interest" description="Disordered" evidence="16">
    <location>
        <begin position="57"/>
        <end position="79"/>
    </location>
</feature>
<dbReference type="SUPFAM" id="SSF57850">
    <property type="entry name" value="RING/U-box"/>
    <property type="match status" value="3"/>
</dbReference>
<evidence type="ECO:0000256" key="11">
    <source>
        <dbReference type="ARBA" id="ARBA00022833"/>
    </source>
</evidence>
<keyword evidence="13" id="KW-0472">Membrane</keyword>
<dbReference type="EMBL" id="KN838594">
    <property type="protein sequence ID" value="KIK02299.1"/>
    <property type="molecule type" value="Genomic_DNA"/>
</dbReference>
<dbReference type="PANTHER" id="PTHR11685">
    <property type="entry name" value="RBR FAMILY RING FINGER AND IBR DOMAIN-CONTAINING"/>
    <property type="match status" value="1"/>
</dbReference>
<keyword evidence="7" id="KW-0479">Metal-binding</keyword>
<dbReference type="STRING" id="1095629.A0A0C9XL72"/>
<evidence type="ECO:0000256" key="9">
    <source>
        <dbReference type="ARBA" id="ARBA00022771"/>
    </source>
</evidence>
<evidence type="ECO:0000256" key="3">
    <source>
        <dbReference type="ARBA" id="ARBA00004906"/>
    </source>
</evidence>
<evidence type="ECO:0000256" key="16">
    <source>
        <dbReference type="SAM" id="MobiDB-lite"/>
    </source>
</evidence>
<dbReference type="SMART" id="SM00184">
    <property type="entry name" value="RING"/>
    <property type="match status" value="2"/>
</dbReference>
<comment type="pathway">
    <text evidence="3">Protein modification; protein ubiquitination.</text>
</comment>
<dbReference type="CDD" id="cd20341">
    <property type="entry name" value="BRcat_RBR_RNF14"/>
    <property type="match status" value="1"/>
</dbReference>
<dbReference type="GO" id="GO:0008270">
    <property type="term" value="F:zinc ion binding"/>
    <property type="evidence" value="ECO:0007669"/>
    <property type="project" value="UniProtKB-KW"/>
</dbReference>
<dbReference type="SMART" id="SM00647">
    <property type="entry name" value="IBR"/>
    <property type="match status" value="2"/>
</dbReference>
<reference evidence="20 21" key="1">
    <citation type="submission" date="2014-04" db="EMBL/GenBank/DDBJ databases">
        <authorList>
            <consortium name="DOE Joint Genome Institute"/>
            <person name="Kuo A."/>
            <person name="Kohler A."/>
            <person name="Nagy L.G."/>
            <person name="Floudas D."/>
            <person name="Copeland A."/>
            <person name="Barry K.W."/>
            <person name="Cichocki N."/>
            <person name="Veneault-Fourrey C."/>
            <person name="LaButti K."/>
            <person name="Lindquist E.A."/>
            <person name="Lipzen A."/>
            <person name="Lundell T."/>
            <person name="Morin E."/>
            <person name="Murat C."/>
            <person name="Sun H."/>
            <person name="Tunlid A."/>
            <person name="Henrissat B."/>
            <person name="Grigoriev I.V."/>
            <person name="Hibbett D.S."/>
            <person name="Martin F."/>
            <person name="Nordberg H.P."/>
            <person name="Cantor M.N."/>
            <person name="Hua S.X."/>
        </authorList>
    </citation>
    <scope>NUCLEOTIDE SEQUENCE [LARGE SCALE GENOMIC DNA]</scope>
    <source>
        <strain evidence="20 21">LaAM-08-1</strain>
    </source>
</reference>
<dbReference type="HOGENOM" id="CLU_021364_2_2_1"/>
<keyword evidence="12" id="KW-1133">Transmembrane helix</keyword>
<evidence type="ECO:0000259" key="19">
    <source>
        <dbReference type="PROSITE" id="PS51873"/>
    </source>
</evidence>
<evidence type="ECO:0000259" key="18">
    <source>
        <dbReference type="PROSITE" id="PS50908"/>
    </source>
</evidence>
<evidence type="ECO:0000256" key="5">
    <source>
        <dbReference type="ARBA" id="ARBA00022679"/>
    </source>
</evidence>
<evidence type="ECO:0000313" key="21">
    <source>
        <dbReference type="Proteomes" id="UP000054477"/>
    </source>
</evidence>
<dbReference type="AlphaFoldDB" id="A0A0C9XL72"/>
<dbReference type="Pfam" id="PF05773">
    <property type="entry name" value="RWD"/>
    <property type="match status" value="1"/>
</dbReference>
<dbReference type="InterPro" id="IPR006575">
    <property type="entry name" value="RWD_dom"/>
</dbReference>
<dbReference type="SUPFAM" id="SSF54495">
    <property type="entry name" value="UBC-like"/>
    <property type="match status" value="1"/>
</dbReference>
<gene>
    <name evidence="20" type="ORF">K443DRAFT_677694</name>
</gene>
<evidence type="ECO:0000256" key="8">
    <source>
        <dbReference type="ARBA" id="ARBA00022737"/>
    </source>
</evidence>
<evidence type="ECO:0000313" key="20">
    <source>
        <dbReference type="EMBL" id="KIK02299.1"/>
    </source>
</evidence>
<evidence type="ECO:0000256" key="12">
    <source>
        <dbReference type="ARBA" id="ARBA00022989"/>
    </source>
</evidence>
<dbReference type="InterPro" id="IPR016135">
    <property type="entry name" value="UBQ-conjugating_enzyme/RWD"/>
</dbReference>
<sequence>MNNPELQISDADAHECQVLQKEELDVLESIYPECISSQITEGTLKLEIPVQFEEPRSVNLTEDCPSSPTTKPCDRPSESVTLSSLPPLLIQLILPPSYPLYRPPQLVSIRATHLWLARIPLLHNALTNMWNPGDGVLYQWVEFLRTGDFLQNLDLVSSNDHMSIQLLHPSPLILAPLLVAYDTSSKSSHFSQNSYPCSICLTSLKGSKCLELTCGHIFCRSCLEDFWEMCIQEGDVGRVGCPDPECVKAGREAVEEEVARVVTDAGVKRWRWLREKRNLEKDPTIIHCPVAACQAPVMKPTDVDQESGWGRLRQCSQCFFSFCAFCRRTWHGPITACTIAHSEKLVLEYLAADEGSAERQTIEKRFGRTNVKKLVLTYEEEKANKEWLHASTMECPGCQCHVEKSLGCNHMTCWKCRQHFCYRCGEKLAPSDPYTHFSKAGKPCYNKLFDFQAEDADWQPVDGFEWLE</sequence>
<keyword evidence="10" id="KW-0833">Ubl conjugation pathway</keyword>
<dbReference type="Pfam" id="PF01485">
    <property type="entry name" value="IBR"/>
    <property type="match status" value="1"/>
</dbReference>
<dbReference type="PROSITE" id="PS50089">
    <property type="entry name" value="ZF_RING_2"/>
    <property type="match status" value="1"/>
</dbReference>
<evidence type="ECO:0000256" key="2">
    <source>
        <dbReference type="ARBA" id="ARBA00004167"/>
    </source>
</evidence>
<evidence type="ECO:0000256" key="7">
    <source>
        <dbReference type="ARBA" id="ARBA00022723"/>
    </source>
</evidence>
<comment type="subcellular location">
    <subcellularLocation>
        <location evidence="2">Membrane</location>
        <topology evidence="2">Single-pass membrane protein</topology>
    </subcellularLocation>
</comment>
<dbReference type="CDD" id="cd20354">
    <property type="entry name" value="Rcat_RBR_RNF14"/>
    <property type="match status" value="1"/>
</dbReference>
<dbReference type="GO" id="GO:0061630">
    <property type="term" value="F:ubiquitin protein ligase activity"/>
    <property type="evidence" value="ECO:0007669"/>
    <property type="project" value="UniProtKB-EC"/>
</dbReference>
<reference evidence="21" key="2">
    <citation type="submission" date="2015-01" db="EMBL/GenBank/DDBJ databases">
        <title>Evolutionary Origins and Diversification of the Mycorrhizal Mutualists.</title>
        <authorList>
            <consortium name="DOE Joint Genome Institute"/>
            <consortium name="Mycorrhizal Genomics Consortium"/>
            <person name="Kohler A."/>
            <person name="Kuo A."/>
            <person name="Nagy L.G."/>
            <person name="Floudas D."/>
            <person name="Copeland A."/>
            <person name="Barry K.W."/>
            <person name="Cichocki N."/>
            <person name="Veneault-Fourrey C."/>
            <person name="LaButti K."/>
            <person name="Lindquist E.A."/>
            <person name="Lipzen A."/>
            <person name="Lundell T."/>
            <person name="Morin E."/>
            <person name="Murat C."/>
            <person name="Riley R."/>
            <person name="Ohm R."/>
            <person name="Sun H."/>
            <person name="Tunlid A."/>
            <person name="Henrissat B."/>
            <person name="Grigoriev I.V."/>
            <person name="Hibbett D.S."/>
            <person name="Martin F."/>
        </authorList>
    </citation>
    <scope>NUCLEOTIDE SEQUENCE [LARGE SCALE GENOMIC DNA]</scope>
    <source>
        <strain evidence="21">LaAM-08-1</strain>
    </source>
</reference>
<evidence type="ECO:0000256" key="10">
    <source>
        <dbReference type="ARBA" id="ARBA00022786"/>
    </source>
</evidence>
<evidence type="ECO:0000256" key="15">
    <source>
        <dbReference type="PROSITE-ProRule" id="PRU00175"/>
    </source>
</evidence>
<keyword evidence="9 15" id="KW-0863">Zinc-finger</keyword>
<dbReference type="Proteomes" id="UP000054477">
    <property type="component" value="Unassembled WGS sequence"/>
</dbReference>
<keyword evidence="11" id="KW-0862">Zinc</keyword>
<comment type="catalytic activity">
    <reaction evidence="1">
        <text>[E2 ubiquitin-conjugating enzyme]-S-ubiquitinyl-L-cysteine + [acceptor protein]-L-lysine = [E2 ubiquitin-conjugating enzyme]-L-cysteine + [acceptor protein]-N(6)-ubiquitinyl-L-lysine.</text>
        <dbReference type="EC" id="2.3.2.31"/>
    </reaction>
</comment>
<feature type="domain" description="RWD" evidence="18">
    <location>
        <begin position="22"/>
        <end position="153"/>
    </location>
</feature>
<evidence type="ECO:0000256" key="14">
    <source>
        <dbReference type="ARBA" id="ARBA00044508"/>
    </source>
</evidence>
<dbReference type="Gene3D" id="3.10.110.10">
    <property type="entry name" value="Ubiquitin Conjugating Enzyme"/>
    <property type="match status" value="1"/>
</dbReference>
<comment type="similarity">
    <text evidence="14">Belongs to the RBR family. RNF14 subfamily.</text>
</comment>
<dbReference type="SMART" id="SM00591">
    <property type="entry name" value="RWD"/>
    <property type="match status" value="1"/>
</dbReference>
<evidence type="ECO:0000256" key="13">
    <source>
        <dbReference type="ARBA" id="ARBA00023136"/>
    </source>
</evidence>
<dbReference type="Pfam" id="PF22191">
    <property type="entry name" value="IBR_1"/>
    <property type="match status" value="1"/>
</dbReference>
<dbReference type="PROSITE" id="PS51873">
    <property type="entry name" value="TRIAD"/>
    <property type="match status" value="1"/>
</dbReference>
<dbReference type="FunFam" id="3.30.40.10:FF:000051">
    <property type="entry name" value="RBR-type E3 ubiquitin transferase"/>
    <property type="match status" value="1"/>
</dbReference>
<dbReference type="Pfam" id="PF00097">
    <property type="entry name" value="zf-C3HC4"/>
    <property type="match status" value="1"/>
</dbReference>